<organism evidence="1 2">
    <name type="scientific">Schizopora paradoxa</name>
    <dbReference type="NCBI Taxonomy" id="27342"/>
    <lineage>
        <taxon>Eukaryota</taxon>
        <taxon>Fungi</taxon>
        <taxon>Dikarya</taxon>
        <taxon>Basidiomycota</taxon>
        <taxon>Agaricomycotina</taxon>
        <taxon>Agaricomycetes</taxon>
        <taxon>Hymenochaetales</taxon>
        <taxon>Schizoporaceae</taxon>
        <taxon>Schizopora</taxon>
    </lineage>
</organism>
<keyword evidence="2" id="KW-1185">Reference proteome</keyword>
<dbReference type="AlphaFoldDB" id="A0A0H2SP43"/>
<dbReference type="Proteomes" id="UP000053477">
    <property type="component" value="Unassembled WGS sequence"/>
</dbReference>
<name>A0A0H2SP43_9AGAM</name>
<reference evidence="1 2" key="1">
    <citation type="submission" date="2015-04" db="EMBL/GenBank/DDBJ databases">
        <title>Complete genome sequence of Schizopora paradoxa KUC8140, a cosmopolitan wood degrader in East Asia.</title>
        <authorList>
            <consortium name="DOE Joint Genome Institute"/>
            <person name="Min B."/>
            <person name="Park H."/>
            <person name="Jang Y."/>
            <person name="Kim J.-J."/>
            <person name="Kim K.H."/>
            <person name="Pangilinan J."/>
            <person name="Lipzen A."/>
            <person name="Riley R."/>
            <person name="Grigoriev I.V."/>
            <person name="Spatafora J.W."/>
            <person name="Choi I.-G."/>
        </authorList>
    </citation>
    <scope>NUCLEOTIDE SEQUENCE [LARGE SCALE GENOMIC DNA]</scope>
    <source>
        <strain evidence="1 2">KUC8140</strain>
    </source>
</reference>
<gene>
    <name evidence="1" type="ORF">SCHPADRAFT_92219</name>
</gene>
<evidence type="ECO:0000313" key="2">
    <source>
        <dbReference type="Proteomes" id="UP000053477"/>
    </source>
</evidence>
<dbReference type="OrthoDB" id="2733590at2759"/>
<sequence>MSDTASVTSTQAGGCVDFPVEWEVTGNSWVETSDDLHQYITAYKLDIAKGNLIFNWCLEIRNAENKCYHFIDRTNDDYELTCKQSGEHTLKYNSDAPQIKIVRVWV</sequence>
<protein>
    <submittedName>
        <fullName evidence="1">Uncharacterized protein</fullName>
    </submittedName>
</protein>
<accession>A0A0H2SP43</accession>
<proteinExistence type="predicted"/>
<evidence type="ECO:0000313" key="1">
    <source>
        <dbReference type="EMBL" id="KLO18881.1"/>
    </source>
</evidence>
<dbReference type="EMBL" id="KQ085890">
    <property type="protein sequence ID" value="KLO18881.1"/>
    <property type="molecule type" value="Genomic_DNA"/>
</dbReference>
<dbReference type="InParanoid" id="A0A0H2SP43"/>